<dbReference type="Proteomes" id="UP000093336">
    <property type="component" value="Unassembled WGS sequence"/>
</dbReference>
<gene>
    <name evidence="1" type="ORF">A8135_09390</name>
</gene>
<dbReference type="RefSeq" id="WP_065620406.1">
    <property type="nucleotide sequence ID" value="NZ_LYOZ01000003.1"/>
</dbReference>
<accession>A0ABX2XWM9</accession>
<keyword evidence="2" id="KW-1185">Reference proteome</keyword>
<protein>
    <recommendedName>
        <fullName evidence="3">Beta-lactamase</fullName>
    </recommendedName>
</protein>
<name>A0ABX2XWM9_9GAMM</name>
<organism evidence="1 2">
    <name type="scientific">Legionella jamestowniensis</name>
    <dbReference type="NCBI Taxonomy" id="455"/>
    <lineage>
        <taxon>Bacteria</taxon>
        <taxon>Pseudomonadati</taxon>
        <taxon>Pseudomonadota</taxon>
        <taxon>Gammaproteobacteria</taxon>
        <taxon>Legionellales</taxon>
        <taxon>Legionellaceae</taxon>
        <taxon>Legionella</taxon>
    </lineage>
</organism>
<dbReference type="EMBL" id="LYOZ01000003">
    <property type="protein sequence ID" value="OCH98961.1"/>
    <property type="molecule type" value="Genomic_DNA"/>
</dbReference>
<reference evidence="1 2" key="1">
    <citation type="submission" date="2016-05" db="EMBL/GenBank/DDBJ databases">
        <authorList>
            <person name="Prochazka B."/>
            <person name="Indra A."/>
            <person name="Hasenberger P."/>
            <person name="Blaschitz M."/>
            <person name="Wagner L."/>
            <person name="Wewalka G."/>
            <person name="Sorschag S."/>
            <person name="Schmid D."/>
            <person name="Ruppitsch W."/>
        </authorList>
    </citation>
    <scope>NUCLEOTIDE SEQUENCE [LARGE SCALE GENOMIC DNA]</scope>
    <source>
        <strain evidence="1 2">974010_12</strain>
    </source>
</reference>
<dbReference type="InterPro" id="IPR012338">
    <property type="entry name" value="Beta-lactam/transpept-like"/>
</dbReference>
<proteinExistence type="predicted"/>
<evidence type="ECO:0000313" key="2">
    <source>
        <dbReference type="Proteomes" id="UP000093336"/>
    </source>
</evidence>
<evidence type="ECO:0008006" key="3">
    <source>
        <dbReference type="Google" id="ProtNLM"/>
    </source>
</evidence>
<dbReference type="Gene3D" id="3.40.710.10">
    <property type="entry name" value="DD-peptidase/beta-lactamase superfamily"/>
    <property type="match status" value="1"/>
</dbReference>
<comment type="caution">
    <text evidence="1">The sequence shown here is derived from an EMBL/GenBank/DDBJ whole genome shotgun (WGS) entry which is preliminary data.</text>
</comment>
<dbReference type="SUPFAM" id="SSF56601">
    <property type="entry name" value="beta-lactamase/transpeptidase-like"/>
    <property type="match status" value="1"/>
</dbReference>
<evidence type="ECO:0000313" key="1">
    <source>
        <dbReference type="EMBL" id="OCH98961.1"/>
    </source>
</evidence>
<sequence length="251" mass="28049">MSLLQLMTHYGGLGDYGGTYRERLEEGATPQIMEVKDFLQFAEQTAYPVGKWHYSNLGITLVSLAIEHAYNNYQKTHPSLTLPPLNFFGILKKYVLDNVQISNFFVKAPVGSSYRVKVNQEDKAALAWIGGHAGGYWTSTSELVKFGQWLYEKYKDPLFKELITKYGEGFIKDGKIMHPGLSTFSSAFFFFDLVTGKTGAVAATHKSALSIGLELALGDRMFIDNKEAKNTINVTTEQQEQNPDSSFLSKA</sequence>